<dbReference type="PROSITE" id="PS50071">
    <property type="entry name" value="HOMEOBOX_2"/>
    <property type="match status" value="1"/>
</dbReference>
<name>A0A6A6PEE7_9PEZI</name>
<dbReference type="CDD" id="cd00086">
    <property type="entry name" value="homeodomain"/>
    <property type="match status" value="1"/>
</dbReference>
<feature type="domain" description="Homeobox" evidence="6">
    <location>
        <begin position="71"/>
        <end position="134"/>
    </location>
</feature>
<feature type="DNA-binding region" description="Homeobox" evidence="4">
    <location>
        <begin position="73"/>
        <end position="135"/>
    </location>
</feature>
<evidence type="ECO:0000256" key="1">
    <source>
        <dbReference type="ARBA" id="ARBA00023125"/>
    </source>
</evidence>
<dbReference type="InterPro" id="IPR001356">
    <property type="entry name" value="HD"/>
</dbReference>
<dbReference type="SUPFAM" id="SSF46689">
    <property type="entry name" value="Homeodomain-like"/>
    <property type="match status" value="1"/>
</dbReference>
<protein>
    <recommendedName>
        <fullName evidence="6">Homeobox domain-containing protein</fullName>
    </recommendedName>
</protein>
<dbReference type="Gene3D" id="1.10.10.60">
    <property type="entry name" value="Homeodomain-like"/>
    <property type="match status" value="1"/>
</dbReference>
<dbReference type="OrthoDB" id="10056939at2759"/>
<accession>A0A6A6PEE7</accession>
<dbReference type="GO" id="GO:0006355">
    <property type="term" value="P:regulation of DNA-templated transcription"/>
    <property type="evidence" value="ECO:0007669"/>
    <property type="project" value="InterPro"/>
</dbReference>
<dbReference type="InterPro" id="IPR050224">
    <property type="entry name" value="TALE_homeobox"/>
</dbReference>
<evidence type="ECO:0000256" key="2">
    <source>
        <dbReference type="ARBA" id="ARBA00023155"/>
    </source>
</evidence>
<dbReference type="PANTHER" id="PTHR11850">
    <property type="entry name" value="HOMEOBOX PROTEIN TRANSCRIPTION FACTORS"/>
    <property type="match status" value="1"/>
</dbReference>
<gene>
    <name evidence="7" type="ORF">BDY21DRAFT_703</name>
</gene>
<dbReference type="SMART" id="SM00389">
    <property type="entry name" value="HOX"/>
    <property type="match status" value="1"/>
</dbReference>
<evidence type="ECO:0000256" key="3">
    <source>
        <dbReference type="ARBA" id="ARBA00023242"/>
    </source>
</evidence>
<dbReference type="InterPro" id="IPR008422">
    <property type="entry name" value="KN_HD"/>
</dbReference>
<dbReference type="GO" id="GO:0005634">
    <property type="term" value="C:nucleus"/>
    <property type="evidence" value="ECO:0007669"/>
    <property type="project" value="UniProtKB-SubCell"/>
</dbReference>
<evidence type="ECO:0000313" key="7">
    <source>
        <dbReference type="EMBL" id="KAF2461773.1"/>
    </source>
</evidence>
<dbReference type="AlphaFoldDB" id="A0A6A6PEE7"/>
<organism evidence="7 8">
    <name type="scientific">Lineolata rhizophorae</name>
    <dbReference type="NCBI Taxonomy" id="578093"/>
    <lineage>
        <taxon>Eukaryota</taxon>
        <taxon>Fungi</taxon>
        <taxon>Dikarya</taxon>
        <taxon>Ascomycota</taxon>
        <taxon>Pezizomycotina</taxon>
        <taxon>Dothideomycetes</taxon>
        <taxon>Dothideomycetes incertae sedis</taxon>
        <taxon>Lineolatales</taxon>
        <taxon>Lineolataceae</taxon>
        <taxon>Lineolata</taxon>
    </lineage>
</organism>
<keyword evidence="1 4" id="KW-0238">DNA-binding</keyword>
<keyword evidence="2 4" id="KW-0371">Homeobox</keyword>
<keyword evidence="8" id="KW-1185">Reference proteome</keyword>
<proteinExistence type="predicted"/>
<evidence type="ECO:0000313" key="8">
    <source>
        <dbReference type="Proteomes" id="UP000799766"/>
    </source>
</evidence>
<comment type="subcellular location">
    <subcellularLocation>
        <location evidence="4">Nucleus</location>
    </subcellularLocation>
</comment>
<dbReference type="EMBL" id="MU001670">
    <property type="protein sequence ID" value="KAF2461773.1"/>
    <property type="molecule type" value="Genomic_DNA"/>
</dbReference>
<evidence type="ECO:0000256" key="5">
    <source>
        <dbReference type="SAM" id="MobiDB-lite"/>
    </source>
</evidence>
<dbReference type="InterPro" id="IPR009057">
    <property type="entry name" value="Homeodomain-like_sf"/>
</dbReference>
<dbReference type="Pfam" id="PF05920">
    <property type="entry name" value="Homeobox_KN"/>
    <property type="match status" value="1"/>
</dbReference>
<keyword evidence="3 4" id="KW-0539">Nucleus</keyword>
<feature type="region of interest" description="Disordered" evidence="5">
    <location>
        <begin position="1"/>
        <end position="24"/>
    </location>
</feature>
<sequence length="174" mass="19603">MDHANEVSQLVPFPNVQPPKRRDSEHWLSPVDQQMFSLKEMFPPGGTFKGFMKNLTPSRKDSNATSDGASAAMPKKNRRLGAEAKMQLREWFNAHASYPYPTKEEEASLMNSTGLSLQQLRRFFTNARARSSEKDKGGVLLVVPNVLTYAPYFRWGMAYALCPAVPNLANNSHR</sequence>
<dbReference type="GO" id="GO:0003677">
    <property type="term" value="F:DNA binding"/>
    <property type="evidence" value="ECO:0007669"/>
    <property type="project" value="UniProtKB-UniRule"/>
</dbReference>
<evidence type="ECO:0000256" key="4">
    <source>
        <dbReference type="PROSITE-ProRule" id="PRU00108"/>
    </source>
</evidence>
<evidence type="ECO:0000259" key="6">
    <source>
        <dbReference type="PROSITE" id="PS50071"/>
    </source>
</evidence>
<dbReference type="Proteomes" id="UP000799766">
    <property type="component" value="Unassembled WGS sequence"/>
</dbReference>
<feature type="region of interest" description="Disordered" evidence="5">
    <location>
        <begin position="54"/>
        <end position="78"/>
    </location>
</feature>
<reference evidence="7" key="1">
    <citation type="journal article" date="2020" name="Stud. Mycol.">
        <title>101 Dothideomycetes genomes: a test case for predicting lifestyles and emergence of pathogens.</title>
        <authorList>
            <person name="Haridas S."/>
            <person name="Albert R."/>
            <person name="Binder M."/>
            <person name="Bloem J."/>
            <person name="Labutti K."/>
            <person name="Salamov A."/>
            <person name="Andreopoulos B."/>
            <person name="Baker S."/>
            <person name="Barry K."/>
            <person name="Bills G."/>
            <person name="Bluhm B."/>
            <person name="Cannon C."/>
            <person name="Castanera R."/>
            <person name="Culley D."/>
            <person name="Daum C."/>
            <person name="Ezra D."/>
            <person name="Gonzalez J."/>
            <person name="Henrissat B."/>
            <person name="Kuo A."/>
            <person name="Liang C."/>
            <person name="Lipzen A."/>
            <person name="Lutzoni F."/>
            <person name="Magnuson J."/>
            <person name="Mondo S."/>
            <person name="Nolan M."/>
            <person name="Ohm R."/>
            <person name="Pangilinan J."/>
            <person name="Park H.-J."/>
            <person name="Ramirez L."/>
            <person name="Alfaro M."/>
            <person name="Sun H."/>
            <person name="Tritt A."/>
            <person name="Yoshinaga Y."/>
            <person name="Zwiers L.-H."/>
            <person name="Turgeon B."/>
            <person name="Goodwin S."/>
            <person name="Spatafora J."/>
            <person name="Crous P."/>
            <person name="Grigoriev I."/>
        </authorList>
    </citation>
    <scope>NUCLEOTIDE SEQUENCE</scope>
    <source>
        <strain evidence="7">ATCC 16933</strain>
    </source>
</reference>